<protein>
    <submittedName>
        <fullName evidence="2">Uncharacterized protein</fullName>
    </submittedName>
</protein>
<accession>A0A4Q4MJ85</accession>
<keyword evidence="1" id="KW-0732">Signal</keyword>
<reference evidence="3" key="1">
    <citation type="journal article" date="2019" name="bioRxiv">
        <title>Genomics, evolutionary history and diagnostics of the Alternaria alternata species group including apple and Asian pear pathotypes.</title>
        <authorList>
            <person name="Armitage A.D."/>
            <person name="Cockerton H.M."/>
            <person name="Sreenivasaprasad S."/>
            <person name="Woodhall J.W."/>
            <person name="Lane C.R."/>
            <person name="Harrison R.J."/>
            <person name="Clarkson J.P."/>
        </authorList>
    </citation>
    <scope>NUCLEOTIDE SEQUENCE [LARGE SCALE GENOMIC DNA]</scope>
    <source>
        <strain evidence="3">FERA 1082</strain>
    </source>
</reference>
<comment type="caution">
    <text evidence="2">The sequence shown here is derived from an EMBL/GenBank/DDBJ whole genome shotgun (WGS) entry which is preliminary data.</text>
</comment>
<dbReference type="Proteomes" id="UP000292402">
    <property type="component" value="Unassembled WGS sequence"/>
</dbReference>
<feature type="signal peptide" evidence="1">
    <location>
        <begin position="1"/>
        <end position="20"/>
    </location>
</feature>
<proteinExistence type="predicted"/>
<dbReference type="AlphaFoldDB" id="A0A4Q4MJ85"/>
<sequence>MYFSSVFGFAVLASVMSAVAVPAALQARGHCGDFYDNHLGPGTAGAINGGKQCQNFRKAGESPNDQSTYTMRMNGVCLHCDFYFKENCNDVSYGMGSTRGLSGNEQKDYRIAKSFRC</sequence>
<dbReference type="EMBL" id="PDXA01000014">
    <property type="protein sequence ID" value="RYN52340.1"/>
    <property type="molecule type" value="Genomic_DNA"/>
</dbReference>
<evidence type="ECO:0000313" key="2">
    <source>
        <dbReference type="EMBL" id="RYN52340.1"/>
    </source>
</evidence>
<name>A0A4Q4MJ85_9PLEO</name>
<evidence type="ECO:0000313" key="3">
    <source>
        <dbReference type="Proteomes" id="UP000292402"/>
    </source>
</evidence>
<gene>
    <name evidence="2" type="ORF">AA0114_g5088</name>
</gene>
<feature type="chain" id="PRO_5020728591" evidence="1">
    <location>
        <begin position="21"/>
        <end position="117"/>
    </location>
</feature>
<evidence type="ECO:0000256" key="1">
    <source>
        <dbReference type="SAM" id="SignalP"/>
    </source>
</evidence>
<organism evidence="2 3">
    <name type="scientific">Alternaria tenuissima</name>
    <dbReference type="NCBI Taxonomy" id="119927"/>
    <lineage>
        <taxon>Eukaryota</taxon>
        <taxon>Fungi</taxon>
        <taxon>Dikarya</taxon>
        <taxon>Ascomycota</taxon>
        <taxon>Pezizomycotina</taxon>
        <taxon>Dothideomycetes</taxon>
        <taxon>Pleosporomycetidae</taxon>
        <taxon>Pleosporales</taxon>
        <taxon>Pleosporineae</taxon>
        <taxon>Pleosporaceae</taxon>
        <taxon>Alternaria</taxon>
        <taxon>Alternaria sect. Alternaria</taxon>
        <taxon>Alternaria alternata complex</taxon>
    </lineage>
</organism>